<comment type="caution">
    <text evidence="2">The sequence shown here is derived from an EMBL/GenBank/DDBJ whole genome shotgun (WGS) entry which is preliminary data.</text>
</comment>
<dbReference type="AlphaFoldDB" id="A0AAD4XA14"/>
<organism evidence="2 3">
    <name type="scientific">Papaver atlanticum</name>
    <dbReference type="NCBI Taxonomy" id="357466"/>
    <lineage>
        <taxon>Eukaryota</taxon>
        <taxon>Viridiplantae</taxon>
        <taxon>Streptophyta</taxon>
        <taxon>Embryophyta</taxon>
        <taxon>Tracheophyta</taxon>
        <taxon>Spermatophyta</taxon>
        <taxon>Magnoliopsida</taxon>
        <taxon>Ranunculales</taxon>
        <taxon>Papaveraceae</taxon>
        <taxon>Papaveroideae</taxon>
        <taxon>Papaver</taxon>
    </lineage>
</organism>
<name>A0AAD4XA14_9MAGN</name>
<protein>
    <recommendedName>
        <fullName evidence="1">FBD domain-containing protein</fullName>
    </recommendedName>
</protein>
<evidence type="ECO:0000313" key="2">
    <source>
        <dbReference type="EMBL" id="KAI3877738.1"/>
    </source>
</evidence>
<gene>
    <name evidence="2" type="ORF">MKW98_020219</name>
</gene>
<accession>A0AAD4XA14</accession>
<dbReference type="InterPro" id="IPR006566">
    <property type="entry name" value="FBD"/>
</dbReference>
<evidence type="ECO:0000259" key="1">
    <source>
        <dbReference type="SMART" id="SM00579"/>
    </source>
</evidence>
<evidence type="ECO:0000313" key="3">
    <source>
        <dbReference type="Proteomes" id="UP001202328"/>
    </source>
</evidence>
<feature type="domain" description="FBD" evidence="1">
    <location>
        <begin position="53"/>
        <end position="129"/>
    </location>
</feature>
<dbReference type="Proteomes" id="UP001202328">
    <property type="component" value="Unassembled WGS sequence"/>
</dbReference>
<reference evidence="2" key="1">
    <citation type="submission" date="2022-04" db="EMBL/GenBank/DDBJ databases">
        <title>A functionally conserved STORR gene fusion in Papaver species that diverged 16.8 million years ago.</title>
        <authorList>
            <person name="Catania T."/>
        </authorList>
    </citation>
    <scope>NUCLEOTIDE SEQUENCE</scope>
    <source>
        <strain evidence="2">S-188037</strain>
    </source>
</reference>
<proteinExistence type="predicted"/>
<sequence length="129" mass="14832">MLKFLGAVQNVQHLTLSSGFLEISSIITTLKLKSKEWNLADVGDDWEAGLSLTCMFSHLKFVEIRGVEGCDNEFRFLRFLLKNSTVLEKVDLFFQSTGDSIDNRRQVRRFKRNLRVLPTASSNIQMNFI</sequence>
<dbReference type="SMART" id="SM00579">
    <property type="entry name" value="FBD"/>
    <property type="match status" value="1"/>
</dbReference>
<keyword evidence="3" id="KW-1185">Reference proteome</keyword>
<dbReference type="Pfam" id="PF08387">
    <property type="entry name" value="FBD"/>
    <property type="match status" value="1"/>
</dbReference>
<dbReference type="EMBL" id="JAJJMB010012369">
    <property type="protein sequence ID" value="KAI3877738.1"/>
    <property type="molecule type" value="Genomic_DNA"/>
</dbReference>